<comment type="caution">
    <text evidence="1">The sequence shown here is derived from an EMBL/GenBank/DDBJ whole genome shotgun (WGS) entry which is preliminary data.</text>
</comment>
<name>A0A2P5AEL0_PARAD</name>
<dbReference type="Proteomes" id="UP000237105">
    <property type="component" value="Unassembled WGS sequence"/>
</dbReference>
<keyword evidence="2" id="KW-1185">Reference proteome</keyword>
<organism evidence="1 2">
    <name type="scientific">Parasponia andersonii</name>
    <name type="common">Sponia andersonii</name>
    <dbReference type="NCBI Taxonomy" id="3476"/>
    <lineage>
        <taxon>Eukaryota</taxon>
        <taxon>Viridiplantae</taxon>
        <taxon>Streptophyta</taxon>
        <taxon>Embryophyta</taxon>
        <taxon>Tracheophyta</taxon>
        <taxon>Spermatophyta</taxon>
        <taxon>Magnoliopsida</taxon>
        <taxon>eudicotyledons</taxon>
        <taxon>Gunneridae</taxon>
        <taxon>Pentapetalae</taxon>
        <taxon>rosids</taxon>
        <taxon>fabids</taxon>
        <taxon>Rosales</taxon>
        <taxon>Cannabaceae</taxon>
        <taxon>Parasponia</taxon>
    </lineage>
</organism>
<dbReference type="AlphaFoldDB" id="A0A2P5AEL0"/>
<dbReference type="EMBL" id="JXTB01000634">
    <property type="protein sequence ID" value="PON34979.1"/>
    <property type="molecule type" value="Genomic_DNA"/>
</dbReference>
<reference evidence="2" key="1">
    <citation type="submission" date="2016-06" db="EMBL/GenBank/DDBJ databases">
        <title>Parallel loss of symbiosis genes in relatives of nitrogen-fixing non-legume Parasponia.</title>
        <authorList>
            <person name="Van Velzen R."/>
            <person name="Holmer R."/>
            <person name="Bu F."/>
            <person name="Rutten L."/>
            <person name="Van Zeijl A."/>
            <person name="Liu W."/>
            <person name="Santuari L."/>
            <person name="Cao Q."/>
            <person name="Sharma T."/>
            <person name="Shen D."/>
            <person name="Roswanjaya Y."/>
            <person name="Wardhani T."/>
            <person name="Kalhor M.S."/>
            <person name="Jansen J."/>
            <person name="Van den Hoogen J."/>
            <person name="Gungor B."/>
            <person name="Hartog M."/>
            <person name="Hontelez J."/>
            <person name="Verver J."/>
            <person name="Yang W.-C."/>
            <person name="Schijlen E."/>
            <person name="Repin R."/>
            <person name="Schilthuizen M."/>
            <person name="Schranz E."/>
            <person name="Heidstra R."/>
            <person name="Miyata K."/>
            <person name="Fedorova E."/>
            <person name="Kohlen W."/>
            <person name="Bisseling T."/>
            <person name="Smit S."/>
            <person name="Geurts R."/>
        </authorList>
    </citation>
    <scope>NUCLEOTIDE SEQUENCE [LARGE SCALE GENOMIC DNA]</scope>
    <source>
        <strain evidence="2">cv. WU1-14</strain>
    </source>
</reference>
<accession>A0A2P5AEL0</accession>
<feature type="non-terminal residue" evidence="1">
    <location>
        <position position="67"/>
    </location>
</feature>
<evidence type="ECO:0000313" key="2">
    <source>
        <dbReference type="Proteomes" id="UP000237105"/>
    </source>
</evidence>
<evidence type="ECO:0000313" key="1">
    <source>
        <dbReference type="EMBL" id="PON34979.1"/>
    </source>
</evidence>
<gene>
    <name evidence="1" type="ORF">PanWU01x14_339900</name>
</gene>
<protein>
    <submittedName>
        <fullName evidence="1">Uncharacterized protein</fullName>
    </submittedName>
</protein>
<sequence>MERNMRRRKKKKCTDMGGLGFVERVREVSMVFPVQVRFIFCPASIILLGGSKKKVVGIGMKRDNDQN</sequence>
<proteinExistence type="predicted"/>